<dbReference type="Proteomes" id="UP000324897">
    <property type="component" value="Chromosome 2"/>
</dbReference>
<dbReference type="Gramene" id="TVU24012">
    <property type="protein sequence ID" value="TVU24012"/>
    <property type="gene ID" value="EJB05_26404"/>
</dbReference>
<keyword evidence="3" id="KW-1185">Reference proteome</keyword>
<feature type="non-terminal residue" evidence="2">
    <location>
        <position position="1"/>
    </location>
</feature>
<proteinExistence type="predicted"/>
<sequence length="267" mass="31582">MHIWTPKGFQMAAGQIGRSDPKEAKRQRERERYAKMTDQQKDEKNKKRREAYQRKKELEDITTIKEDNGSVAVHPKLVDTNARFTSMRNHLMPPTSLANTSSWITSSDELREAKRRRERVRYANMTHEEKIFRFHRQYLQDALRRETLSQEHIEARKERQRVHNMTPERKQAMKDREKARCGFQRKTLHKESITKENPMLVNSTAASEALFVSRLFCRAFRNDGVVWSDLSLLHEDCTFRAEYMRSKPSCNLAVYDMKDETVACISI</sequence>
<feature type="region of interest" description="Disordered" evidence="1">
    <location>
        <begin position="157"/>
        <end position="178"/>
    </location>
</feature>
<feature type="compositionally biased region" description="Basic and acidic residues" evidence="1">
    <location>
        <begin position="19"/>
        <end position="54"/>
    </location>
</feature>
<evidence type="ECO:0000313" key="3">
    <source>
        <dbReference type="Proteomes" id="UP000324897"/>
    </source>
</evidence>
<dbReference type="OrthoDB" id="720162at2759"/>
<evidence type="ECO:0000256" key="1">
    <source>
        <dbReference type="SAM" id="MobiDB-lite"/>
    </source>
</evidence>
<organism evidence="2 3">
    <name type="scientific">Eragrostis curvula</name>
    <name type="common">weeping love grass</name>
    <dbReference type="NCBI Taxonomy" id="38414"/>
    <lineage>
        <taxon>Eukaryota</taxon>
        <taxon>Viridiplantae</taxon>
        <taxon>Streptophyta</taxon>
        <taxon>Embryophyta</taxon>
        <taxon>Tracheophyta</taxon>
        <taxon>Spermatophyta</taxon>
        <taxon>Magnoliopsida</taxon>
        <taxon>Liliopsida</taxon>
        <taxon>Poales</taxon>
        <taxon>Poaceae</taxon>
        <taxon>PACMAD clade</taxon>
        <taxon>Chloridoideae</taxon>
        <taxon>Eragrostideae</taxon>
        <taxon>Eragrostidinae</taxon>
        <taxon>Eragrostis</taxon>
    </lineage>
</organism>
<dbReference type="EMBL" id="RWGY01000013">
    <property type="protein sequence ID" value="TVU24012.1"/>
    <property type="molecule type" value="Genomic_DNA"/>
</dbReference>
<comment type="caution">
    <text evidence="2">The sequence shown here is derived from an EMBL/GenBank/DDBJ whole genome shotgun (WGS) entry which is preliminary data.</text>
</comment>
<accession>A0A5J9UJX7</accession>
<protein>
    <submittedName>
        <fullName evidence="2">Uncharacterized protein</fullName>
    </submittedName>
</protein>
<feature type="region of interest" description="Disordered" evidence="1">
    <location>
        <begin position="1"/>
        <end position="54"/>
    </location>
</feature>
<gene>
    <name evidence="2" type="ORF">EJB05_26404</name>
</gene>
<evidence type="ECO:0000313" key="2">
    <source>
        <dbReference type="EMBL" id="TVU24012.1"/>
    </source>
</evidence>
<name>A0A5J9UJX7_9POAL</name>
<feature type="compositionally biased region" description="Basic and acidic residues" evidence="1">
    <location>
        <begin position="166"/>
        <end position="178"/>
    </location>
</feature>
<dbReference type="AlphaFoldDB" id="A0A5J9UJX7"/>
<reference evidence="2 3" key="1">
    <citation type="journal article" date="2019" name="Sci. Rep.">
        <title>A high-quality genome of Eragrostis curvula grass provides insights into Poaceae evolution and supports new strategies to enhance forage quality.</title>
        <authorList>
            <person name="Carballo J."/>
            <person name="Santos B.A.C.M."/>
            <person name="Zappacosta D."/>
            <person name="Garbus I."/>
            <person name="Selva J.P."/>
            <person name="Gallo C.A."/>
            <person name="Diaz A."/>
            <person name="Albertini E."/>
            <person name="Caccamo M."/>
            <person name="Echenique V."/>
        </authorList>
    </citation>
    <scope>NUCLEOTIDE SEQUENCE [LARGE SCALE GENOMIC DNA]</scope>
    <source>
        <strain evidence="3">cv. Victoria</strain>
        <tissue evidence="2">Leaf</tissue>
    </source>
</reference>